<keyword evidence="3" id="KW-1185">Reference proteome</keyword>
<evidence type="ECO:0000313" key="3">
    <source>
        <dbReference type="Proteomes" id="UP001552299"/>
    </source>
</evidence>
<feature type="region of interest" description="Disordered" evidence="1">
    <location>
        <begin position="54"/>
        <end position="84"/>
    </location>
</feature>
<evidence type="ECO:0000256" key="1">
    <source>
        <dbReference type="SAM" id="MobiDB-lite"/>
    </source>
</evidence>
<sequence length="226" mass="25480">MITIKLPASRVLASAASAGIASRSYRDRGWQSLRSRVRSSDEGEISVRPACYRRHSKTSQAPELSGFSLFGQPSSTRSSPLRSQTPNRSLLFVRLPQFANHSTSLLRLLLPFSTPKQSRHSPLGLPHPKPSPTEAFPGRSCSRTTTRRRSLLRLSLSRELNPTPPSFFDSDMFYKDQNLRSRLPNQCSKIKRSLKPCHLYDCPKGESRYPPWLIVYIIISALPLDC</sequence>
<comment type="caution">
    <text evidence="2">The sequence shown here is derived from an EMBL/GenBank/DDBJ whole genome shotgun (WGS) entry which is preliminary data.</text>
</comment>
<accession>A0ABD0UB78</accession>
<reference evidence="2 3" key="1">
    <citation type="journal article" date="2024" name="Plant Biotechnol. J.">
        <title>Dendrobium thyrsiflorum genome and its molecular insights into genes involved in important horticultural traits.</title>
        <authorList>
            <person name="Chen B."/>
            <person name="Wang J.Y."/>
            <person name="Zheng P.J."/>
            <person name="Li K.L."/>
            <person name="Liang Y.M."/>
            <person name="Chen X.F."/>
            <person name="Zhang C."/>
            <person name="Zhao X."/>
            <person name="He X."/>
            <person name="Zhang G.Q."/>
            <person name="Liu Z.J."/>
            <person name="Xu Q."/>
        </authorList>
    </citation>
    <scope>NUCLEOTIDE SEQUENCE [LARGE SCALE GENOMIC DNA]</scope>
    <source>
        <strain evidence="2">GZMU011</strain>
    </source>
</reference>
<evidence type="ECO:0000313" key="2">
    <source>
        <dbReference type="EMBL" id="KAL0910039.1"/>
    </source>
</evidence>
<organism evidence="2 3">
    <name type="scientific">Dendrobium thyrsiflorum</name>
    <name type="common">Pinecone-like raceme dendrobium</name>
    <name type="synonym">Orchid</name>
    <dbReference type="NCBI Taxonomy" id="117978"/>
    <lineage>
        <taxon>Eukaryota</taxon>
        <taxon>Viridiplantae</taxon>
        <taxon>Streptophyta</taxon>
        <taxon>Embryophyta</taxon>
        <taxon>Tracheophyta</taxon>
        <taxon>Spermatophyta</taxon>
        <taxon>Magnoliopsida</taxon>
        <taxon>Liliopsida</taxon>
        <taxon>Asparagales</taxon>
        <taxon>Orchidaceae</taxon>
        <taxon>Epidendroideae</taxon>
        <taxon>Malaxideae</taxon>
        <taxon>Dendrobiinae</taxon>
        <taxon>Dendrobium</taxon>
    </lineage>
</organism>
<dbReference type="AlphaFoldDB" id="A0ABD0UB78"/>
<protein>
    <submittedName>
        <fullName evidence="2">Uncharacterized protein</fullName>
    </submittedName>
</protein>
<dbReference type="Proteomes" id="UP001552299">
    <property type="component" value="Unassembled WGS sequence"/>
</dbReference>
<proteinExistence type="predicted"/>
<feature type="compositionally biased region" description="Polar residues" evidence="1">
    <location>
        <begin position="71"/>
        <end position="84"/>
    </location>
</feature>
<gene>
    <name evidence="2" type="ORF">M5K25_020966</name>
</gene>
<dbReference type="EMBL" id="JANQDX010000016">
    <property type="protein sequence ID" value="KAL0910039.1"/>
    <property type="molecule type" value="Genomic_DNA"/>
</dbReference>
<feature type="region of interest" description="Disordered" evidence="1">
    <location>
        <begin position="117"/>
        <end position="142"/>
    </location>
</feature>
<name>A0ABD0UB78_DENTH</name>